<protein>
    <submittedName>
        <fullName evidence="4">HlyD family secretion protein</fullName>
    </submittedName>
</protein>
<dbReference type="RefSeq" id="WP_108543617.1">
    <property type="nucleotide sequence ID" value="NZ_PYJM01000001.1"/>
</dbReference>
<dbReference type="EMBL" id="PYJM01000001">
    <property type="protein sequence ID" value="PUA47220.1"/>
    <property type="molecule type" value="Genomic_DNA"/>
</dbReference>
<dbReference type="SUPFAM" id="SSF111369">
    <property type="entry name" value="HlyD-like secretion proteins"/>
    <property type="match status" value="1"/>
</dbReference>
<dbReference type="GO" id="GO:0030313">
    <property type="term" value="C:cell envelope"/>
    <property type="evidence" value="ECO:0007669"/>
    <property type="project" value="UniProtKB-SubCell"/>
</dbReference>
<comment type="caution">
    <text evidence="4">The sequence shown here is derived from an EMBL/GenBank/DDBJ whole genome shotgun (WGS) entry which is preliminary data.</text>
</comment>
<accession>A0A2T6GST7</accession>
<dbReference type="Gene3D" id="2.40.30.170">
    <property type="match status" value="1"/>
</dbReference>
<dbReference type="Proteomes" id="UP000244178">
    <property type="component" value="Unassembled WGS sequence"/>
</dbReference>
<dbReference type="PRINTS" id="PR01490">
    <property type="entry name" value="RTXTOXIND"/>
</dbReference>
<organism evidence="4 5">
    <name type="scientific">Pseudomonas protegens</name>
    <dbReference type="NCBI Taxonomy" id="380021"/>
    <lineage>
        <taxon>Bacteria</taxon>
        <taxon>Pseudomonadati</taxon>
        <taxon>Pseudomonadota</taxon>
        <taxon>Gammaproteobacteria</taxon>
        <taxon>Pseudomonadales</taxon>
        <taxon>Pseudomonadaceae</taxon>
        <taxon>Pseudomonas</taxon>
    </lineage>
</organism>
<evidence type="ECO:0000256" key="2">
    <source>
        <dbReference type="ARBA" id="ARBA00023054"/>
    </source>
</evidence>
<proteinExistence type="predicted"/>
<evidence type="ECO:0000313" key="5">
    <source>
        <dbReference type="Proteomes" id="UP000244178"/>
    </source>
</evidence>
<dbReference type="Gene3D" id="2.40.50.100">
    <property type="match status" value="1"/>
</dbReference>
<dbReference type="AlphaFoldDB" id="A0A2T6GST7"/>
<keyword evidence="2 3" id="KW-0175">Coiled coil</keyword>
<gene>
    <name evidence="4" type="ORF">C5U62_04370</name>
</gene>
<evidence type="ECO:0000256" key="1">
    <source>
        <dbReference type="ARBA" id="ARBA00004196"/>
    </source>
</evidence>
<feature type="coiled-coil region" evidence="3">
    <location>
        <begin position="175"/>
        <end position="202"/>
    </location>
</feature>
<sequence>MRSTTSEQKNWRKRGLLGGTVLIVLAVAGVALTHYRAVDDPALQQGRWIEVSTTPLIHQIGLVGKIEPQRTISLTAPFDGNVLASLVEQGQRVEAGQTLLKMDPSLIEIQVREALSAQLKARRSVQELQNWDSSALVTRARRTLRASQMAVSNSERKLSESQSLFARGIIPRNELDDLKQLLQSQRLDLTAAQGELQQALDQGKGEFRQIAEMELTNATVKYEALRALLAGKDVVAPFAGIVVPAPGLNLTPIASAAASGPVQTGSKVGQGQALFGLANIEQLKIVSKVSELDINQLRQGQSVEILGDGFDGERLQGQVDIVSSLALPGDASGASAQFPVTLSVPKLTREQQQRVRLGMSARLSIITYRNDQAIVLPPAAIQREADGMSVEYRATADQPGRRVPVSVGQSTPEGVEVFGLQPGQVRLPNAL</sequence>
<comment type="subcellular location">
    <subcellularLocation>
        <location evidence="1">Cell envelope</location>
    </subcellularLocation>
</comment>
<dbReference type="PANTHER" id="PTHR32347:SF23">
    <property type="entry name" value="BLL5650 PROTEIN"/>
    <property type="match status" value="1"/>
</dbReference>
<evidence type="ECO:0000313" key="4">
    <source>
        <dbReference type="EMBL" id="PUA47220.1"/>
    </source>
</evidence>
<evidence type="ECO:0000256" key="3">
    <source>
        <dbReference type="SAM" id="Coils"/>
    </source>
</evidence>
<name>A0A2T6GST7_9PSED</name>
<reference evidence="4 5" key="1">
    <citation type="submission" date="2018-03" db="EMBL/GenBank/DDBJ databases">
        <title>Draft genome sequence of the plant growth promoting rhizobacterium Pseudomonas protegens strain BNJ-SS-45 isolated from wheat (Triticum aestivum) rhizosphere.</title>
        <authorList>
            <person name="Bajpai A."/>
            <person name="Shende K."/>
            <person name="Meena N."/>
            <person name="Upadhyayula S.R."/>
            <person name="Suravajhala P."/>
            <person name="Medicherla K.M."/>
            <person name="Johri B.N."/>
        </authorList>
    </citation>
    <scope>NUCLEOTIDE SEQUENCE [LARGE SCALE GENOMIC DNA]</scope>
    <source>
        <strain evidence="4 5">BNJ-SS-45</strain>
    </source>
</reference>
<dbReference type="InterPro" id="IPR050465">
    <property type="entry name" value="UPF0194_transport"/>
</dbReference>
<dbReference type="PANTHER" id="PTHR32347">
    <property type="entry name" value="EFFLUX SYSTEM COMPONENT YKNX-RELATED"/>
    <property type="match status" value="1"/>
</dbReference>